<dbReference type="SUPFAM" id="SSF50037">
    <property type="entry name" value="C-terminal domain of transcriptional repressors"/>
    <property type="match status" value="1"/>
</dbReference>
<dbReference type="InterPro" id="IPR036388">
    <property type="entry name" value="WH-like_DNA-bd_sf"/>
</dbReference>
<dbReference type="Gene3D" id="2.30.30.100">
    <property type="match status" value="1"/>
</dbReference>
<dbReference type="GO" id="GO:0005524">
    <property type="term" value="F:ATP binding"/>
    <property type="evidence" value="ECO:0007669"/>
    <property type="project" value="UniProtKB-UniRule"/>
</dbReference>
<dbReference type="GO" id="GO:0009249">
    <property type="term" value="P:protein lipoylation"/>
    <property type="evidence" value="ECO:0007669"/>
    <property type="project" value="UniProtKB-ARBA"/>
</dbReference>
<dbReference type="InterPro" id="IPR013196">
    <property type="entry name" value="HTH_11"/>
</dbReference>
<dbReference type="OrthoDB" id="9807064at2"/>
<comment type="caution">
    <text evidence="5">Lacks conserved residue(s) required for the propagation of feature annotation.</text>
</comment>
<keyword evidence="5" id="KW-0804">Transcription</keyword>
<evidence type="ECO:0000256" key="2">
    <source>
        <dbReference type="ARBA" id="ARBA00022741"/>
    </source>
</evidence>
<sequence>MKELLLKILVENKGTFISGEKLSTELNCSRTAIWKHMDALRKSGYKVESAPKKGYRLTEIADGIQPHDIQLYLQTKKIGHKIHSFDTLPSTQIVARELVLKGAKEGEVIITNEQTAGRGRLGRAWHTSQQKALAFSLLLKPAILPRDVPKLTLVTAVAVIRAIKELTKLPVQIKWPNDIILNGKKLAGILTEMQSEADSVHCIIVGIGLNVNQTEEDIPTELKDIATSLKMEGGQEYRRAALLAKILEEIECLYELYLSEGFLPIKAMWESHAIHIGTTVEVHTIQETIQGIAQGINDDGALQVMDQTGKLHSVYSADVSIKKP</sequence>
<dbReference type="HAMAP" id="MF_00978">
    <property type="entry name" value="Bifunct_BirA"/>
    <property type="match status" value="1"/>
</dbReference>
<reference evidence="7" key="1">
    <citation type="submission" date="2016-02" db="EMBL/GenBank/DDBJ databases">
        <title>Genome sequence of Bacillus trypoxylicola KCTC 13244(T).</title>
        <authorList>
            <person name="Jeong H."/>
            <person name="Park S.-H."/>
            <person name="Choi S.-K."/>
        </authorList>
    </citation>
    <scope>NUCLEOTIDE SEQUENCE [LARGE SCALE GENOMIC DNA]</scope>
    <source>
        <strain evidence="7">KCTC 13244</strain>
    </source>
</reference>
<evidence type="ECO:0000256" key="1">
    <source>
        <dbReference type="ARBA" id="ARBA00022598"/>
    </source>
</evidence>
<dbReference type="EC" id="6.3.4.15" evidence="5"/>
<comment type="function">
    <text evidence="5">Acts both as a biotin--[acetyl-CoA-carboxylase] ligase and a repressor.</text>
</comment>
<dbReference type="InterPro" id="IPR003142">
    <property type="entry name" value="BPL_C"/>
</dbReference>
<dbReference type="PANTHER" id="PTHR12835">
    <property type="entry name" value="BIOTIN PROTEIN LIGASE"/>
    <property type="match status" value="1"/>
</dbReference>
<keyword evidence="5" id="KW-0678">Repressor</keyword>
<gene>
    <name evidence="5" type="primary">birA</name>
    <name evidence="7" type="ORF">AZF04_18175</name>
</gene>
<dbReference type="Pfam" id="PF08279">
    <property type="entry name" value="HTH_11"/>
    <property type="match status" value="1"/>
</dbReference>
<dbReference type="GO" id="GO:0005737">
    <property type="term" value="C:cytoplasm"/>
    <property type="evidence" value="ECO:0007669"/>
    <property type="project" value="TreeGrafter"/>
</dbReference>
<dbReference type="InterPro" id="IPR030855">
    <property type="entry name" value="Bifunct_BirA"/>
</dbReference>
<dbReference type="InterPro" id="IPR045864">
    <property type="entry name" value="aa-tRNA-synth_II/BPL/LPL"/>
</dbReference>
<proteinExistence type="inferred from homology"/>
<protein>
    <recommendedName>
        <fullName evidence="5">Bifunctional ligase/repressor BirA</fullName>
    </recommendedName>
    <alternativeName>
        <fullName evidence="5">Biotin--[acetyl-CoA-carboxylase] ligase</fullName>
        <ecNumber evidence="5">6.3.4.15</ecNumber>
    </alternativeName>
    <alternativeName>
        <fullName evidence="5">Biotin--protein ligase</fullName>
    </alternativeName>
    <alternativeName>
        <fullName evidence="5">Biotin-[acetyl-CoA carboxylase] synthetase</fullName>
    </alternativeName>
</protein>
<evidence type="ECO:0000259" key="6">
    <source>
        <dbReference type="PROSITE" id="PS51733"/>
    </source>
</evidence>
<keyword evidence="1 5" id="KW-0436">Ligase</keyword>
<dbReference type="Gene3D" id="1.10.10.10">
    <property type="entry name" value="Winged helix-like DNA-binding domain superfamily/Winged helix DNA-binding domain"/>
    <property type="match status" value="1"/>
</dbReference>
<dbReference type="NCBIfam" id="TIGR00121">
    <property type="entry name" value="birA_ligase"/>
    <property type="match status" value="1"/>
</dbReference>
<dbReference type="GO" id="GO:0003677">
    <property type="term" value="F:DNA binding"/>
    <property type="evidence" value="ECO:0007669"/>
    <property type="project" value="UniProtKB-UniRule"/>
</dbReference>
<dbReference type="PANTHER" id="PTHR12835:SF5">
    <property type="entry name" value="BIOTIN--PROTEIN LIGASE"/>
    <property type="match status" value="1"/>
</dbReference>
<evidence type="ECO:0000256" key="5">
    <source>
        <dbReference type="HAMAP-Rule" id="MF_00978"/>
    </source>
</evidence>
<keyword evidence="8" id="KW-1185">Reference proteome</keyword>
<feature type="binding site" evidence="5">
    <location>
        <position position="185"/>
    </location>
    <ligand>
        <name>biotin</name>
        <dbReference type="ChEBI" id="CHEBI:57586"/>
    </ligand>
</feature>
<keyword evidence="2 5" id="KW-0547">Nucleotide-binding</keyword>
<feature type="binding site" evidence="5">
    <location>
        <begin position="118"/>
        <end position="120"/>
    </location>
    <ligand>
        <name>biotin</name>
        <dbReference type="ChEBI" id="CHEBI:57586"/>
    </ligand>
</feature>
<dbReference type="STRING" id="519424.AZF04_18175"/>
<dbReference type="PROSITE" id="PS51733">
    <property type="entry name" value="BPL_LPL_CATALYTIC"/>
    <property type="match status" value="1"/>
</dbReference>
<dbReference type="Gene3D" id="3.30.930.10">
    <property type="entry name" value="Bira Bifunctional Protein, Domain 2"/>
    <property type="match status" value="1"/>
</dbReference>
<name>A0A162EHB5_9BACI</name>
<keyword evidence="5" id="KW-0238">DNA-binding</keyword>
<dbReference type="Proteomes" id="UP000075806">
    <property type="component" value="Unassembled WGS sequence"/>
</dbReference>
<dbReference type="InterPro" id="IPR004408">
    <property type="entry name" value="Biotin_CoA_COase_ligase"/>
</dbReference>
<dbReference type="EMBL" id="LTAO01000011">
    <property type="protein sequence ID" value="KYG32886.1"/>
    <property type="molecule type" value="Genomic_DNA"/>
</dbReference>
<feature type="DNA-binding region" description="H-T-H motif" evidence="5">
    <location>
        <begin position="19"/>
        <end position="38"/>
    </location>
</feature>
<dbReference type="GO" id="GO:0006355">
    <property type="term" value="P:regulation of DNA-templated transcription"/>
    <property type="evidence" value="ECO:0007669"/>
    <property type="project" value="UniProtKB-UniRule"/>
</dbReference>
<dbReference type="RefSeq" id="WP_061948120.1">
    <property type="nucleotide sequence ID" value="NZ_LTAO01000011.1"/>
</dbReference>
<dbReference type="GO" id="GO:0004077">
    <property type="term" value="F:biotin--[biotin carboxyl-carrier protein] ligase activity"/>
    <property type="evidence" value="ECO:0007669"/>
    <property type="project" value="UniProtKB-UniRule"/>
</dbReference>
<keyword evidence="4 5" id="KW-0092">Biotin</keyword>
<dbReference type="InterPro" id="IPR008988">
    <property type="entry name" value="Transcriptional_repressor_C"/>
</dbReference>
<dbReference type="CDD" id="cd16442">
    <property type="entry name" value="BPL"/>
    <property type="match status" value="1"/>
</dbReference>
<comment type="catalytic activity">
    <reaction evidence="5">
        <text>biotin + L-lysyl-[protein] + ATP = N(6)-biotinyl-L-lysyl-[protein] + AMP + diphosphate + H(+)</text>
        <dbReference type="Rhea" id="RHEA:11756"/>
        <dbReference type="Rhea" id="RHEA-COMP:9752"/>
        <dbReference type="Rhea" id="RHEA-COMP:10505"/>
        <dbReference type="ChEBI" id="CHEBI:15378"/>
        <dbReference type="ChEBI" id="CHEBI:29969"/>
        <dbReference type="ChEBI" id="CHEBI:30616"/>
        <dbReference type="ChEBI" id="CHEBI:33019"/>
        <dbReference type="ChEBI" id="CHEBI:57586"/>
        <dbReference type="ChEBI" id="CHEBI:83144"/>
        <dbReference type="ChEBI" id="CHEBI:456215"/>
        <dbReference type="EC" id="6.3.4.15"/>
    </reaction>
</comment>
<accession>A0A162EHB5</accession>
<keyword evidence="3 5" id="KW-0067">ATP-binding</keyword>
<comment type="similarity">
    <text evidence="5">Belongs to the biotin--protein ligase family.</text>
</comment>
<dbReference type="GO" id="GO:0016740">
    <property type="term" value="F:transferase activity"/>
    <property type="evidence" value="ECO:0007669"/>
    <property type="project" value="UniProtKB-ARBA"/>
</dbReference>
<keyword evidence="5" id="KW-0805">Transcription regulation</keyword>
<dbReference type="Pfam" id="PF03099">
    <property type="entry name" value="BPL_LplA_LipB"/>
    <property type="match status" value="1"/>
</dbReference>
<evidence type="ECO:0000313" key="7">
    <source>
        <dbReference type="EMBL" id="KYG32886.1"/>
    </source>
</evidence>
<dbReference type="Pfam" id="PF02237">
    <property type="entry name" value="BPL_C"/>
    <property type="match status" value="1"/>
</dbReference>
<dbReference type="InterPro" id="IPR004143">
    <property type="entry name" value="BPL_LPL_catalytic"/>
</dbReference>
<feature type="binding site" evidence="5">
    <location>
        <position position="114"/>
    </location>
    <ligand>
        <name>biotin</name>
        <dbReference type="ChEBI" id="CHEBI:57586"/>
    </ligand>
</feature>
<feature type="domain" description="BPL/LPL catalytic" evidence="6">
    <location>
        <begin position="67"/>
        <end position="258"/>
    </location>
</feature>
<evidence type="ECO:0000313" key="8">
    <source>
        <dbReference type="Proteomes" id="UP000075806"/>
    </source>
</evidence>
<dbReference type="InterPro" id="IPR036390">
    <property type="entry name" value="WH_DNA-bd_sf"/>
</dbReference>
<organism evidence="7 8">
    <name type="scientific">Alkalihalobacillus trypoxylicola</name>
    <dbReference type="NCBI Taxonomy" id="519424"/>
    <lineage>
        <taxon>Bacteria</taxon>
        <taxon>Bacillati</taxon>
        <taxon>Bacillota</taxon>
        <taxon>Bacilli</taxon>
        <taxon>Bacillales</taxon>
        <taxon>Bacillaceae</taxon>
        <taxon>Alkalihalobacillus</taxon>
    </lineage>
</organism>
<dbReference type="SUPFAM" id="SSF46785">
    <property type="entry name" value="Winged helix' DNA-binding domain"/>
    <property type="match status" value="1"/>
</dbReference>
<evidence type="ECO:0000256" key="3">
    <source>
        <dbReference type="ARBA" id="ARBA00022840"/>
    </source>
</evidence>
<comment type="caution">
    <text evidence="7">The sequence shown here is derived from an EMBL/GenBank/DDBJ whole genome shotgun (WGS) entry which is preliminary data.</text>
</comment>
<dbReference type="SUPFAM" id="SSF55681">
    <property type="entry name" value="Class II aaRS and biotin synthetases"/>
    <property type="match status" value="1"/>
</dbReference>
<evidence type="ECO:0000256" key="4">
    <source>
        <dbReference type="ARBA" id="ARBA00023267"/>
    </source>
</evidence>
<dbReference type="AlphaFoldDB" id="A0A162EHB5"/>